<accession>A0A2G9QBN8</accession>
<keyword evidence="2" id="KW-0833">Ubl conjugation pathway</keyword>
<dbReference type="GO" id="GO:0005634">
    <property type="term" value="C:nucleus"/>
    <property type="evidence" value="ECO:0007669"/>
    <property type="project" value="TreeGrafter"/>
</dbReference>
<keyword evidence="6" id="KW-1185">Reference proteome</keyword>
<keyword evidence="1" id="KW-0645">Protease</keyword>
<dbReference type="SUPFAM" id="SSF54001">
    <property type="entry name" value="Cysteine proteinases"/>
    <property type="match status" value="1"/>
</dbReference>
<evidence type="ECO:0000256" key="2">
    <source>
        <dbReference type="ARBA" id="ARBA00022786"/>
    </source>
</evidence>
<dbReference type="GO" id="GO:0043130">
    <property type="term" value="F:ubiquitin binding"/>
    <property type="evidence" value="ECO:0007669"/>
    <property type="project" value="TreeGrafter"/>
</dbReference>
<evidence type="ECO:0000313" key="6">
    <source>
        <dbReference type="Proteomes" id="UP000228934"/>
    </source>
</evidence>
<dbReference type="GO" id="GO:2000780">
    <property type="term" value="P:negative regulation of double-strand break repair"/>
    <property type="evidence" value="ECO:0007669"/>
    <property type="project" value="TreeGrafter"/>
</dbReference>
<dbReference type="OrthoDB" id="18915at2759"/>
<proteinExistence type="predicted"/>
<dbReference type="AlphaFoldDB" id="A0A2G9QBN8"/>
<protein>
    <recommendedName>
        <fullName evidence="4">OTU domain-containing protein</fullName>
    </recommendedName>
</protein>
<organism evidence="5 6">
    <name type="scientific">Aquarana catesbeiana</name>
    <name type="common">American bullfrog</name>
    <name type="synonym">Rana catesbeiana</name>
    <dbReference type="NCBI Taxonomy" id="8400"/>
    <lineage>
        <taxon>Eukaryota</taxon>
        <taxon>Metazoa</taxon>
        <taxon>Chordata</taxon>
        <taxon>Craniata</taxon>
        <taxon>Vertebrata</taxon>
        <taxon>Euteleostomi</taxon>
        <taxon>Amphibia</taxon>
        <taxon>Batrachia</taxon>
        <taxon>Anura</taxon>
        <taxon>Neobatrachia</taxon>
        <taxon>Ranoidea</taxon>
        <taxon>Ranidae</taxon>
        <taxon>Aquarana</taxon>
    </lineage>
</organism>
<dbReference type="EMBL" id="KZ059976">
    <property type="protein sequence ID" value="PIO13029.1"/>
    <property type="molecule type" value="Genomic_DNA"/>
</dbReference>
<dbReference type="Pfam" id="PF10275">
    <property type="entry name" value="Peptidase_C65"/>
    <property type="match status" value="1"/>
</dbReference>
<dbReference type="PROSITE" id="PS50802">
    <property type="entry name" value="OTU"/>
    <property type="match status" value="1"/>
</dbReference>
<dbReference type="InterPro" id="IPR019400">
    <property type="entry name" value="Peptidase_C65_otubain"/>
</dbReference>
<dbReference type="InterPro" id="IPR038765">
    <property type="entry name" value="Papain-like_cys_pep_sf"/>
</dbReference>
<name>A0A2G9QBN8_AQUCT</name>
<feature type="non-terminal residue" evidence="5">
    <location>
        <position position="1"/>
    </location>
</feature>
<dbReference type="GO" id="GO:0071108">
    <property type="term" value="P:protein K48-linked deubiquitination"/>
    <property type="evidence" value="ECO:0007669"/>
    <property type="project" value="TreeGrafter"/>
</dbReference>
<keyword evidence="3" id="KW-0378">Hydrolase</keyword>
<dbReference type="GO" id="GO:0070536">
    <property type="term" value="P:protein K63-linked deubiquitination"/>
    <property type="evidence" value="ECO:0007669"/>
    <property type="project" value="TreeGrafter"/>
</dbReference>
<dbReference type="GO" id="GO:0006508">
    <property type="term" value="P:proteolysis"/>
    <property type="evidence" value="ECO:0007669"/>
    <property type="project" value="UniProtKB-KW"/>
</dbReference>
<dbReference type="PANTHER" id="PTHR12931:SF3">
    <property type="entry name" value="UBIQUITIN THIOESTERASE OTUB2"/>
    <property type="match status" value="1"/>
</dbReference>
<evidence type="ECO:0000256" key="1">
    <source>
        <dbReference type="ARBA" id="ARBA00022670"/>
    </source>
</evidence>
<evidence type="ECO:0000313" key="5">
    <source>
        <dbReference type="EMBL" id="PIO13029.1"/>
    </source>
</evidence>
<dbReference type="GO" id="GO:0035871">
    <property type="term" value="P:protein K11-linked deubiquitination"/>
    <property type="evidence" value="ECO:0007669"/>
    <property type="project" value="TreeGrafter"/>
</dbReference>
<sequence>FLSLLDLAEKDGSVLSLLRAFNYPPISDNAVYYLRLVTSAFLRKRAEFYQPFVEEGLHIADFCTMHVEPMGTVCDHIHIIALTQALTIPLQVEYVDSADPTINQHVFPEGATPDIFMLYTQDHYTVLYRACEQGAGPV</sequence>
<reference evidence="6" key="1">
    <citation type="journal article" date="2017" name="Nat. Commun.">
        <title>The North American bullfrog draft genome provides insight into hormonal regulation of long noncoding RNA.</title>
        <authorList>
            <person name="Hammond S.A."/>
            <person name="Warren R.L."/>
            <person name="Vandervalk B.P."/>
            <person name="Kucuk E."/>
            <person name="Khan H."/>
            <person name="Gibb E.A."/>
            <person name="Pandoh P."/>
            <person name="Kirk H."/>
            <person name="Zhao Y."/>
            <person name="Jones M."/>
            <person name="Mungall A.J."/>
            <person name="Coope R."/>
            <person name="Pleasance S."/>
            <person name="Moore R.A."/>
            <person name="Holt R.A."/>
            <person name="Round J.M."/>
            <person name="Ohora S."/>
            <person name="Walle B.V."/>
            <person name="Veldhoen N."/>
            <person name="Helbing C.C."/>
            <person name="Birol I."/>
        </authorList>
    </citation>
    <scope>NUCLEOTIDE SEQUENCE [LARGE SCALE GENOMIC DNA]</scope>
</reference>
<dbReference type="PANTHER" id="PTHR12931">
    <property type="entry name" value="UBIQUITIN THIOLESTERASE PROTEIN OTUB"/>
    <property type="match status" value="1"/>
</dbReference>
<dbReference type="Gene3D" id="1.20.1300.20">
    <property type="entry name" value="Peptidase C65 Otubain, subdomain 2"/>
    <property type="match status" value="1"/>
</dbReference>
<gene>
    <name evidence="5" type="ORF">AB205_0195170</name>
</gene>
<dbReference type="GO" id="GO:0004843">
    <property type="term" value="F:cysteine-type deubiquitinase activity"/>
    <property type="evidence" value="ECO:0007669"/>
    <property type="project" value="TreeGrafter"/>
</dbReference>
<dbReference type="InterPro" id="IPR003323">
    <property type="entry name" value="OTU_dom"/>
</dbReference>
<dbReference type="Proteomes" id="UP000228934">
    <property type="component" value="Unassembled WGS sequence"/>
</dbReference>
<evidence type="ECO:0000259" key="4">
    <source>
        <dbReference type="PROSITE" id="PS50802"/>
    </source>
</evidence>
<evidence type="ECO:0000256" key="3">
    <source>
        <dbReference type="ARBA" id="ARBA00022807"/>
    </source>
</evidence>
<keyword evidence="3" id="KW-0788">Thiol protease</keyword>
<feature type="domain" description="OTU" evidence="4">
    <location>
        <begin position="1"/>
        <end position="130"/>
    </location>
</feature>
<dbReference type="InterPro" id="IPR042467">
    <property type="entry name" value="Peptidase_C65_otubain_sub2"/>
</dbReference>